<feature type="compositionally biased region" description="Polar residues" evidence="1">
    <location>
        <begin position="413"/>
        <end position="423"/>
    </location>
</feature>
<feature type="region of interest" description="Disordered" evidence="1">
    <location>
        <begin position="110"/>
        <end position="141"/>
    </location>
</feature>
<dbReference type="EMBL" id="LVVM01000530">
    <property type="protein sequence ID" value="OJA20540.1"/>
    <property type="molecule type" value="Genomic_DNA"/>
</dbReference>
<keyword evidence="3" id="KW-1185">Reference proteome</keyword>
<dbReference type="STRING" id="180088.A0A1J8R9I8"/>
<dbReference type="OrthoDB" id="5531344at2759"/>
<evidence type="ECO:0000313" key="3">
    <source>
        <dbReference type="Proteomes" id="UP000183567"/>
    </source>
</evidence>
<accession>A0A1J8R9I8</accession>
<reference evidence="2 3" key="1">
    <citation type="submission" date="2016-03" db="EMBL/GenBank/DDBJ databases">
        <title>Comparative genomics of the ectomycorrhizal sister species Rhizopogon vinicolor and Rhizopogon vesiculosus (Basidiomycota: Boletales) reveals a divergence of the mating type B locus.</title>
        <authorList>
            <person name="Mujic A.B."/>
            <person name="Kuo A."/>
            <person name="Tritt A."/>
            <person name="Lipzen A."/>
            <person name="Chen C."/>
            <person name="Johnson J."/>
            <person name="Sharma A."/>
            <person name="Barry K."/>
            <person name="Grigoriev I.V."/>
            <person name="Spatafora J.W."/>
        </authorList>
    </citation>
    <scope>NUCLEOTIDE SEQUENCE [LARGE SCALE GENOMIC DNA]</scope>
    <source>
        <strain evidence="2 3">AM-OR11-056</strain>
    </source>
</reference>
<feature type="region of interest" description="Disordered" evidence="1">
    <location>
        <begin position="413"/>
        <end position="451"/>
    </location>
</feature>
<feature type="compositionally biased region" description="Polar residues" evidence="1">
    <location>
        <begin position="10"/>
        <end position="28"/>
    </location>
</feature>
<feature type="region of interest" description="Disordered" evidence="1">
    <location>
        <begin position="258"/>
        <end position="278"/>
    </location>
</feature>
<proteinExistence type="predicted"/>
<dbReference type="AlphaFoldDB" id="A0A1J8R9I8"/>
<dbReference type="Proteomes" id="UP000183567">
    <property type="component" value="Unassembled WGS sequence"/>
</dbReference>
<feature type="compositionally biased region" description="Basic residues" evidence="1">
    <location>
        <begin position="437"/>
        <end position="447"/>
    </location>
</feature>
<protein>
    <submittedName>
        <fullName evidence="2">Uncharacterized protein</fullName>
    </submittedName>
</protein>
<feature type="region of interest" description="Disordered" evidence="1">
    <location>
        <begin position="1"/>
        <end position="71"/>
    </location>
</feature>
<evidence type="ECO:0000256" key="1">
    <source>
        <dbReference type="SAM" id="MobiDB-lite"/>
    </source>
</evidence>
<evidence type="ECO:0000313" key="2">
    <source>
        <dbReference type="EMBL" id="OJA20540.1"/>
    </source>
</evidence>
<comment type="caution">
    <text evidence="2">The sequence shown here is derived from an EMBL/GenBank/DDBJ whole genome shotgun (WGS) entry which is preliminary data.</text>
</comment>
<gene>
    <name evidence="2" type="ORF">AZE42_01606</name>
</gene>
<organism evidence="2 3">
    <name type="scientific">Rhizopogon vesiculosus</name>
    <dbReference type="NCBI Taxonomy" id="180088"/>
    <lineage>
        <taxon>Eukaryota</taxon>
        <taxon>Fungi</taxon>
        <taxon>Dikarya</taxon>
        <taxon>Basidiomycota</taxon>
        <taxon>Agaricomycotina</taxon>
        <taxon>Agaricomycetes</taxon>
        <taxon>Agaricomycetidae</taxon>
        <taxon>Boletales</taxon>
        <taxon>Suillineae</taxon>
        <taxon>Rhizopogonaceae</taxon>
        <taxon>Rhizopogon</taxon>
    </lineage>
</organism>
<feature type="compositionally biased region" description="Polar residues" evidence="1">
    <location>
        <begin position="35"/>
        <end position="67"/>
    </location>
</feature>
<sequence length="471" mass="52632">MANGPPHSQAGPSQNQFNPLETSAQQPSLIVPIAASSTTSPQGTSAGPPSQLQPVQYGPATQGQNPQGYYAMSYTPGGWQNPWQVPSYPFIASGPGSVPSQQTHYTQVPYGQYQPPTVSYQPRQRPKVAQKPRSPTPEPEFHRHWDEVIRSFLEKVGLNQALRGFEDDMVVMNADWERQKVPGAIGDLMRGLMNLGKTKDSETVQERPLEERKLDYIHLSSGAEPQSQTSITKSISQFLAQNRARNDASNRTEFLESLAQKRRRLNPDSDSTEPIPSCARTDAKHLDRDVQMKYDIAKNEDGPLRRTMKGVTGERGEQKGLRALHDEAEGDQQPATDQRVKNIEEHFAIRYVPAPPRTLMSRLRLLEDHIMKLETDYPPWAALHFNQPNRGWPPPPRHTPIIVPSHITTVTNESTTDAPQQEISSSSYTPSEETPHPKAKNKNKSSLHRAVMEKLEIQKAMSDLAGVRKSS</sequence>
<name>A0A1J8R9I8_9AGAM</name>